<dbReference type="AlphaFoldDB" id="A0A6N8DRG2"/>
<gene>
    <name evidence="1" type="ORF">GJ654_18615</name>
</gene>
<reference evidence="1 2" key="1">
    <citation type="submission" date="2019-11" db="EMBL/GenBank/DDBJ databases">
        <title>Whole-genome sequence of a Rhodoblastus acidophilus DSM 142.</title>
        <authorList>
            <person name="Kyndt J.A."/>
            <person name="Meyer T.E."/>
        </authorList>
    </citation>
    <scope>NUCLEOTIDE SEQUENCE [LARGE SCALE GENOMIC DNA]</scope>
    <source>
        <strain evidence="1 2">DSM 142</strain>
    </source>
</reference>
<protein>
    <submittedName>
        <fullName evidence="1">Uncharacterized protein</fullName>
    </submittedName>
</protein>
<dbReference type="EMBL" id="WNKS01000025">
    <property type="protein sequence ID" value="MTV32997.1"/>
    <property type="molecule type" value="Genomic_DNA"/>
</dbReference>
<accession>A0A6N8DRG2</accession>
<dbReference type="OrthoDB" id="7998853at2"/>
<dbReference type="Proteomes" id="UP000439113">
    <property type="component" value="Unassembled WGS sequence"/>
</dbReference>
<name>A0A6N8DRG2_RHOAC</name>
<sequence>MDETTPPPRATPDDWIVRKGDAFMIDFVPVFCDDDEASEALALKNGERVPFGRLYTYPTATLTFGENGKWQCEPPAPNGAEQVMVEDDPETMSDSVAELVENADLDSDFSYTLHFYTWTDELWTFDAEAGKFTRGAA</sequence>
<proteinExistence type="predicted"/>
<organism evidence="1 2">
    <name type="scientific">Rhodoblastus acidophilus</name>
    <name type="common">Rhodopseudomonas acidophila</name>
    <dbReference type="NCBI Taxonomy" id="1074"/>
    <lineage>
        <taxon>Bacteria</taxon>
        <taxon>Pseudomonadati</taxon>
        <taxon>Pseudomonadota</taxon>
        <taxon>Alphaproteobacteria</taxon>
        <taxon>Hyphomicrobiales</taxon>
        <taxon>Rhodoblastaceae</taxon>
        <taxon>Rhodoblastus</taxon>
    </lineage>
</organism>
<dbReference type="RefSeq" id="WP_155447678.1">
    <property type="nucleotide sequence ID" value="NZ_JAOQNR010000024.1"/>
</dbReference>
<comment type="caution">
    <text evidence="1">The sequence shown here is derived from an EMBL/GenBank/DDBJ whole genome shotgun (WGS) entry which is preliminary data.</text>
</comment>
<evidence type="ECO:0000313" key="1">
    <source>
        <dbReference type="EMBL" id="MTV32997.1"/>
    </source>
</evidence>
<evidence type="ECO:0000313" key="2">
    <source>
        <dbReference type="Proteomes" id="UP000439113"/>
    </source>
</evidence>